<feature type="non-terminal residue" evidence="2">
    <location>
        <position position="1"/>
    </location>
</feature>
<evidence type="ECO:0000313" key="2">
    <source>
        <dbReference type="EMBL" id="SVE03745.1"/>
    </source>
</evidence>
<gene>
    <name evidence="2" type="ORF">METZ01_LOCUS456599</name>
</gene>
<reference evidence="2" key="1">
    <citation type="submission" date="2018-05" db="EMBL/GenBank/DDBJ databases">
        <authorList>
            <person name="Lanie J.A."/>
            <person name="Ng W.-L."/>
            <person name="Kazmierczak K.M."/>
            <person name="Andrzejewski T.M."/>
            <person name="Davidsen T.M."/>
            <person name="Wayne K.J."/>
            <person name="Tettelin H."/>
            <person name="Glass J.I."/>
            <person name="Rusch D."/>
            <person name="Podicherti R."/>
            <person name="Tsui H.-C.T."/>
            <person name="Winkler M.E."/>
        </authorList>
    </citation>
    <scope>NUCLEOTIDE SEQUENCE</scope>
</reference>
<protein>
    <recommendedName>
        <fullName evidence="1">Four-carbon acid sugar kinase N-terminal domain-containing protein</fullName>
    </recommendedName>
</protein>
<dbReference type="InterPro" id="IPR010737">
    <property type="entry name" value="4-carb_acid_sugar_kinase_N"/>
</dbReference>
<dbReference type="Pfam" id="PF07005">
    <property type="entry name" value="SBD_N"/>
    <property type="match status" value="1"/>
</dbReference>
<dbReference type="AlphaFoldDB" id="A0A383A969"/>
<accession>A0A383A969</accession>
<dbReference type="Gene3D" id="3.40.50.10840">
    <property type="entry name" value="Putative sugar-binding, N-terminal domain"/>
    <property type="match status" value="1"/>
</dbReference>
<dbReference type="InterPro" id="IPR037051">
    <property type="entry name" value="4-carb_acid_sugar_kinase_N_sf"/>
</dbReference>
<name>A0A383A969_9ZZZZ</name>
<feature type="non-terminal residue" evidence="2">
    <location>
        <position position="253"/>
    </location>
</feature>
<dbReference type="SUPFAM" id="SSF142764">
    <property type="entry name" value="YgbK-like"/>
    <property type="match status" value="1"/>
</dbReference>
<feature type="domain" description="Four-carbon acid sugar kinase N-terminal" evidence="1">
    <location>
        <begin position="5"/>
        <end position="54"/>
    </location>
</feature>
<dbReference type="Gene3D" id="3.40.980.20">
    <property type="entry name" value="Four-carbon acid sugar kinase, nucleotide binding domain"/>
    <property type="match status" value="1"/>
</dbReference>
<dbReference type="InterPro" id="IPR042213">
    <property type="entry name" value="NBD_C_sf"/>
</dbReference>
<dbReference type="EMBL" id="UINC01189862">
    <property type="protein sequence ID" value="SVE03745.1"/>
    <property type="molecule type" value="Genomic_DNA"/>
</dbReference>
<sequence>TARTRAIFIPANPSRKRVIRGGHYFIEETPLHKTDFADDPHHPATTSVVSEIIGNDPAILIHDATTESDLDRQALQCDSLVLPAGAADFFAANLRAQGHELEPLEPKPHSGPTLFVCGSMSAWANQRAQQCDAHGVPVCAIPEELLGQSNNPSALHDWASEACATLAETRVVMLAIGRQKAIDHPALLEERLGHAMAMVLAQMEVERLLFEGGATAGAALRRMKWTHLRVAESAAFNLPGLEVPDTDTPRVFM</sequence>
<evidence type="ECO:0000259" key="1">
    <source>
        <dbReference type="Pfam" id="PF07005"/>
    </source>
</evidence>
<proteinExistence type="predicted"/>
<organism evidence="2">
    <name type="scientific">marine metagenome</name>
    <dbReference type="NCBI Taxonomy" id="408172"/>
    <lineage>
        <taxon>unclassified sequences</taxon>
        <taxon>metagenomes</taxon>
        <taxon>ecological metagenomes</taxon>
    </lineage>
</organism>